<reference evidence="2" key="1">
    <citation type="journal article" date="2019" name="Int. J. Syst. Evol. Microbiol.">
        <title>The Global Catalogue of Microorganisms (GCM) 10K type strain sequencing project: providing services to taxonomists for standard genome sequencing and annotation.</title>
        <authorList>
            <consortium name="The Broad Institute Genomics Platform"/>
            <consortium name="The Broad Institute Genome Sequencing Center for Infectious Disease"/>
            <person name="Wu L."/>
            <person name="Ma J."/>
        </authorList>
    </citation>
    <scope>NUCLEOTIDE SEQUENCE [LARGE SCALE GENOMIC DNA]</scope>
    <source>
        <strain evidence="2">JCM 13004</strain>
    </source>
</reference>
<dbReference type="PANTHER" id="PTHR37943:SF1">
    <property type="entry name" value="PROTEIN VES"/>
    <property type="match status" value="1"/>
</dbReference>
<proteinExistence type="predicted"/>
<dbReference type="EMBL" id="BAAALF010000129">
    <property type="protein sequence ID" value="GAA1258544.1"/>
    <property type="molecule type" value="Genomic_DNA"/>
</dbReference>
<accession>A0ABP4HD26</accession>
<comment type="caution">
    <text evidence="1">The sequence shown here is derived from an EMBL/GenBank/DDBJ whole genome shotgun (WGS) entry which is preliminary data.</text>
</comment>
<evidence type="ECO:0000313" key="2">
    <source>
        <dbReference type="Proteomes" id="UP001500037"/>
    </source>
</evidence>
<dbReference type="SUPFAM" id="SSF51182">
    <property type="entry name" value="RmlC-like cupins"/>
    <property type="match status" value="1"/>
</dbReference>
<dbReference type="CDD" id="cd20293">
    <property type="entry name" value="cupin_HutD_N"/>
    <property type="match status" value="1"/>
</dbReference>
<dbReference type="InterPro" id="IPR010282">
    <property type="entry name" value="Uncharacterised_HutD/Ves"/>
</dbReference>
<gene>
    <name evidence="1" type="ORF">GCM10009665_55910</name>
</gene>
<dbReference type="InterPro" id="IPR011051">
    <property type="entry name" value="RmlC_Cupin_sf"/>
</dbReference>
<dbReference type="Proteomes" id="UP001500037">
    <property type="component" value="Unassembled WGS sequence"/>
</dbReference>
<evidence type="ECO:0000313" key="1">
    <source>
        <dbReference type="EMBL" id="GAA1258544.1"/>
    </source>
</evidence>
<keyword evidence="2" id="KW-1185">Reference proteome</keyword>
<dbReference type="Gene3D" id="2.60.120.10">
    <property type="entry name" value="Jelly Rolls"/>
    <property type="match status" value="1"/>
</dbReference>
<dbReference type="PANTHER" id="PTHR37943">
    <property type="entry name" value="PROTEIN VES"/>
    <property type="match status" value="1"/>
</dbReference>
<name>A0ABP4HD26_9ACTN</name>
<protein>
    <submittedName>
        <fullName evidence="1">HutD family protein</fullName>
    </submittedName>
</protein>
<organism evidence="1 2">
    <name type="scientific">Kitasatospora nipponensis</name>
    <dbReference type="NCBI Taxonomy" id="258049"/>
    <lineage>
        <taxon>Bacteria</taxon>
        <taxon>Bacillati</taxon>
        <taxon>Actinomycetota</taxon>
        <taxon>Actinomycetes</taxon>
        <taxon>Kitasatosporales</taxon>
        <taxon>Streptomycetaceae</taxon>
        <taxon>Kitasatospora</taxon>
    </lineage>
</organism>
<dbReference type="Pfam" id="PF05962">
    <property type="entry name" value="HutD"/>
    <property type="match status" value="1"/>
</dbReference>
<sequence>MTVRQLPAADRTAAPWRNGGGVTREVAAAPDGSWRVSLAEVAADGPFSVFPGLDRVLTVVDGPGLELTVGDRPPIAVHPLRPFAFPGDLPTTGRLLPSPPAGPVTALNLMTRHGHPATVEMPTTGADLRPAAGRTQLAVALEGHDALLVSHPSTAPAPPGPFVLLTF</sequence>
<dbReference type="InterPro" id="IPR014710">
    <property type="entry name" value="RmlC-like_jellyroll"/>
</dbReference>
<dbReference type="RefSeq" id="WP_344444788.1">
    <property type="nucleotide sequence ID" value="NZ_BAAALF010000129.1"/>
</dbReference>